<dbReference type="SUPFAM" id="SSF53098">
    <property type="entry name" value="Ribonuclease H-like"/>
    <property type="match status" value="1"/>
</dbReference>
<evidence type="ECO:0000256" key="4">
    <source>
        <dbReference type="ARBA" id="ARBA00022801"/>
    </source>
</evidence>
<dbReference type="InterPro" id="IPR036397">
    <property type="entry name" value="RNaseH_sf"/>
</dbReference>
<keyword evidence="3" id="KW-0479">Metal-binding</keyword>
<feature type="region of interest" description="Disordered" evidence="7">
    <location>
        <begin position="400"/>
        <end position="426"/>
    </location>
</feature>
<dbReference type="PANTHER" id="PTHR13058">
    <property type="entry name" value="THREE PRIME REPAIR EXONUCLEASE 1, 2"/>
    <property type="match status" value="1"/>
</dbReference>
<evidence type="ECO:0000256" key="5">
    <source>
        <dbReference type="ARBA" id="ARBA00022839"/>
    </source>
</evidence>
<gene>
    <name evidence="8" type="primary">Necator_chrV.g17844</name>
    <name evidence="8" type="ORF">RB195_013054</name>
</gene>
<dbReference type="PANTHER" id="PTHR13058:SF19">
    <property type="entry name" value="LD40940P"/>
    <property type="match status" value="1"/>
</dbReference>
<feature type="region of interest" description="Disordered" evidence="7">
    <location>
        <begin position="1"/>
        <end position="56"/>
    </location>
</feature>
<evidence type="ECO:0000256" key="1">
    <source>
        <dbReference type="ARBA" id="ARBA00001946"/>
    </source>
</evidence>
<dbReference type="InterPro" id="IPR040393">
    <property type="entry name" value="TREX1/2"/>
</dbReference>
<evidence type="ECO:0000256" key="2">
    <source>
        <dbReference type="ARBA" id="ARBA00022722"/>
    </source>
</evidence>
<keyword evidence="5" id="KW-0269">Exonuclease</keyword>
<feature type="compositionally biased region" description="Acidic residues" evidence="7">
    <location>
        <begin position="20"/>
        <end position="33"/>
    </location>
</feature>
<sequence length="534" mass="60561">MESDDSAASFFEDPVFLEGGADELETQPLDFDDEHVGMAQSGRESPFIEQLPPTPPPQLTHVVEAQLPALPTTPSKIAQFASKMGMVSDPKRQEVHNLNDATSEEQQPSTSVLKRSSKITLSPSKTIKRKRLGCVDAVSTFVFMDFETTGGFRGDMDSNRRQVEGRLRDPQDFSNSLSAVILETQRSEYPRITEMSFISVPREMFIRGQAKMKELCDSGYVGSLRVRIAGNVHTRQINPELDERQWSAYEASRIEGKSCLNHSREDLILKQTFAQEWPAVRAFLDSCPKPACLVAHNGVCFDYRVLYGEISRCGFIEKDMGVPDGVVFIDSWLAIKEIEETHRNELHHATKLVDWKMLSDQVSLSRVPACEDIPAAVEEEPASTQKVAEEMNATLNLAQQLPCDPRTPNRPPPPRTTRSEPAKLGGRRRLFDEELQQIDHPLLFLNAEEWSPAKRRRIRPDFFKRLIGGRWEFNRTVAQMNTRNKLTTIYETVLKDEYNAHYAQDDTEALLQVCLAYGKEFLDYADNRAADFPF</sequence>
<keyword evidence="2" id="KW-0540">Nuclease</keyword>
<dbReference type="Proteomes" id="UP001303046">
    <property type="component" value="Unassembled WGS sequence"/>
</dbReference>
<protein>
    <recommendedName>
        <fullName evidence="10">Exonuclease domain-containing protein</fullName>
    </recommendedName>
</protein>
<dbReference type="EMBL" id="JAVFWL010000005">
    <property type="protein sequence ID" value="KAK6753834.1"/>
    <property type="molecule type" value="Genomic_DNA"/>
</dbReference>
<dbReference type="InterPro" id="IPR012337">
    <property type="entry name" value="RNaseH-like_sf"/>
</dbReference>
<accession>A0ABR1DTV4</accession>
<proteinExistence type="predicted"/>
<organism evidence="8 9">
    <name type="scientific">Necator americanus</name>
    <name type="common">Human hookworm</name>
    <dbReference type="NCBI Taxonomy" id="51031"/>
    <lineage>
        <taxon>Eukaryota</taxon>
        <taxon>Metazoa</taxon>
        <taxon>Ecdysozoa</taxon>
        <taxon>Nematoda</taxon>
        <taxon>Chromadorea</taxon>
        <taxon>Rhabditida</taxon>
        <taxon>Rhabditina</taxon>
        <taxon>Rhabditomorpha</taxon>
        <taxon>Strongyloidea</taxon>
        <taxon>Ancylostomatidae</taxon>
        <taxon>Bunostominae</taxon>
        <taxon>Necator</taxon>
    </lineage>
</organism>
<evidence type="ECO:0000313" key="9">
    <source>
        <dbReference type="Proteomes" id="UP001303046"/>
    </source>
</evidence>
<evidence type="ECO:0000313" key="8">
    <source>
        <dbReference type="EMBL" id="KAK6753834.1"/>
    </source>
</evidence>
<evidence type="ECO:0000256" key="3">
    <source>
        <dbReference type="ARBA" id="ARBA00022723"/>
    </source>
</evidence>
<dbReference type="Gene3D" id="3.30.420.10">
    <property type="entry name" value="Ribonuclease H-like superfamily/Ribonuclease H"/>
    <property type="match status" value="1"/>
</dbReference>
<name>A0ABR1DTV4_NECAM</name>
<keyword evidence="9" id="KW-1185">Reference proteome</keyword>
<comment type="caution">
    <text evidence="8">The sequence shown here is derived from an EMBL/GenBank/DDBJ whole genome shotgun (WGS) entry which is preliminary data.</text>
</comment>
<evidence type="ECO:0008006" key="10">
    <source>
        <dbReference type="Google" id="ProtNLM"/>
    </source>
</evidence>
<keyword evidence="6" id="KW-0460">Magnesium</keyword>
<evidence type="ECO:0000256" key="7">
    <source>
        <dbReference type="SAM" id="MobiDB-lite"/>
    </source>
</evidence>
<evidence type="ECO:0000256" key="6">
    <source>
        <dbReference type="ARBA" id="ARBA00022842"/>
    </source>
</evidence>
<reference evidence="8 9" key="1">
    <citation type="submission" date="2023-08" db="EMBL/GenBank/DDBJ databases">
        <title>A Necator americanus chromosomal reference genome.</title>
        <authorList>
            <person name="Ilik V."/>
            <person name="Petrzelkova K.J."/>
            <person name="Pardy F."/>
            <person name="Fuh T."/>
            <person name="Niatou-Singa F.S."/>
            <person name="Gouil Q."/>
            <person name="Baker L."/>
            <person name="Ritchie M.E."/>
            <person name="Jex A.R."/>
            <person name="Gazzola D."/>
            <person name="Li H."/>
            <person name="Toshio Fujiwara R."/>
            <person name="Zhan B."/>
            <person name="Aroian R.V."/>
            <person name="Pafco B."/>
            <person name="Schwarz E.M."/>
        </authorList>
    </citation>
    <scope>NUCLEOTIDE SEQUENCE [LARGE SCALE GENOMIC DNA]</scope>
    <source>
        <strain evidence="8 9">Aroian</strain>
        <tissue evidence="8">Whole animal</tissue>
    </source>
</reference>
<comment type="cofactor">
    <cofactor evidence="1">
        <name>Mg(2+)</name>
        <dbReference type="ChEBI" id="CHEBI:18420"/>
    </cofactor>
</comment>
<keyword evidence="4" id="KW-0378">Hydrolase</keyword>